<evidence type="ECO:0000313" key="6">
    <source>
        <dbReference type="Proteomes" id="UP000260823"/>
    </source>
</evidence>
<dbReference type="InterPro" id="IPR008929">
    <property type="entry name" value="Chondroitin_lyas"/>
</dbReference>
<accession>A0A3E2NK28</accession>
<dbReference type="GO" id="GO:0016829">
    <property type="term" value="F:lyase activity"/>
    <property type="evidence" value="ECO:0007669"/>
    <property type="project" value="UniProtKB-KW"/>
</dbReference>
<comment type="caution">
    <text evidence="5">The sequence shown here is derived from an EMBL/GenBank/DDBJ whole genome shotgun (WGS) entry which is preliminary data.</text>
</comment>
<dbReference type="OrthoDB" id="7210452at2"/>
<gene>
    <name evidence="5" type="ORF">DYU05_18915</name>
</gene>
<dbReference type="EMBL" id="QWDE01000005">
    <property type="protein sequence ID" value="RFZ81356.1"/>
    <property type="molecule type" value="Genomic_DNA"/>
</dbReference>
<feature type="domain" description="Alginate lyase" evidence="4">
    <location>
        <begin position="100"/>
        <end position="374"/>
    </location>
</feature>
<evidence type="ECO:0000256" key="2">
    <source>
        <dbReference type="ARBA" id="ARBA00023239"/>
    </source>
</evidence>
<dbReference type="Proteomes" id="UP000260823">
    <property type="component" value="Unassembled WGS sequence"/>
</dbReference>
<keyword evidence="6" id="KW-1185">Reference proteome</keyword>
<dbReference type="AlphaFoldDB" id="A0A3E2NK28"/>
<evidence type="ECO:0000259" key="4">
    <source>
        <dbReference type="Pfam" id="PF05426"/>
    </source>
</evidence>
<keyword evidence="1" id="KW-0732">Signal</keyword>
<reference evidence="5 6" key="1">
    <citation type="submission" date="2018-08" db="EMBL/GenBank/DDBJ databases">
        <title>Mucilaginibacter terrae sp. nov., isolated from manganese diggings.</title>
        <authorList>
            <person name="Huang Y."/>
            <person name="Zhou Z."/>
        </authorList>
    </citation>
    <scope>NUCLEOTIDE SEQUENCE [LARGE SCALE GENOMIC DNA]</scope>
    <source>
        <strain evidence="5 6">ZH6</strain>
    </source>
</reference>
<proteinExistence type="predicted"/>
<keyword evidence="3" id="KW-0472">Membrane</keyword>
<evidence type="ECO:0000256" key="1">
    <source>
        <dbReference type="ARBA" id="ARBA00022729"/>
    </source>
</evidence>
<keyword evidence="2" id="KW-0456">Lyase</keyword>
<protein>
    <recommendedName>
        <fullName evidence="4">Alginate lyase domain-containing protein</fullName>
    </recommendedName>
</protein>
<dbReference type="SUPFAM" id="SSF48230">
    <property type="entry name" value="Chondroitin AC/alginate lyase"/>
    <property type="match status" value="1"/>
</dbReference>
<dbReference type="Gene3D" id="1.50.10.100">
    <property type="entry name" value="Chondroitin AC/alginate lyase"/>
    <property type="match status" value="1"/>
</dbReference>
<sequence>MSSVKILQMRAVGFRLVNCSLSRSVGRLINTLILILVFGCIGCAQSTAGTNRVHLFSMADLEKTNQLYRAHDHNAVIQVNNLLKQADSLLTQGPWSVTFDKKKTAPGNNPHDYLSQAPYWWPDSSKADGKPYIRKDGRRNPEIYELHDAAQMEKMASAVKKLALAYHFSKKATYAKKAGQLLKTWFIDPATAMNPNLNYAQYVPGVNEGRGIGIIETNRLLPIPDAVTLLQNGLDANLVNGLKDWFKAYTQWLLTSKNGKAEQKELNNHGTWFDVQVVVYTLFSGDEATARKEITDHTIPRIAKQFTADGRQPLELARTRAWDYSNMNLMAWYRLAFIAQQLNIDLYNKTVDGSKGIKTALEFLLPYAAGEQAWPYQEIGGYEYGNIRRMVHTARVVYPDLKLKAFDRKFPEGNDPLMFLF</sequence>
<feature type="transmembrane region" description="Helical" evidence="3">
    <location>
        <begin position="28"/>
        <end position="48"/>
    </location>
</feature>
<keyword evidence="3" id="KW-1133">Transmembrane helix</keyword>
<name>A0A3E2NK28_9SPHI</name>
<dbReference type="InterPro" id="IPR008397">
    <property type="entry name" value="Alginate_lyase_dom"/>
</dbReference>
<dbReference type="Pfam" id="PF05426">
    <property type="entry name" value="Alginate_lyase"/>
    <property type="match status" value="1"/>
</dbReference>
<organism evidence="5 6">
    <name type="scientific">Mucilaginibacter terrenus</name>
    <dbReference type="NCBI Taxonomy" id="2482727"/>
    <lineage>
        <taxon>Bacteria</taxon>
        <taxon>Pseudomonadati</taxon>
        <taxon>Bacteroidota</taxon>
        <taxon>Sphingobacteriia</taxon>
        <taxon>Sphingobacteriales</taxon>
        <taxon>Sphingobacteriaceae</taxon>
        <taxon>Mucilaginibacter</taxon>
    </lineage>
</organism>
<keyword evidence="3" id="KW-0812">Transmembrane</keyword>
<evidence type="ECO:0000256" key="3">
    <source>
        <dbReference type="SAM" id="Phobius"/>
    </source>
</evidence>
<evidence type="ECO:0000313" key="5">
    <source>
        <dbReference type="EMBL" id="RFZ81356.1"/>
    </source>
</evidence>
<dbReference type="GO" id="GO:0042597">
    <property type="term" value="C:periplasmic space"/>
    <property type="evidence" value="ECO:0007669"/>
    <property type="project" value="InterPro"/>
</dbReference>